<dbReference type="EMBL" id="JAKXMK010000027">
    <property type="protein sequence ID" value="MCH6169598.1"/>
    <property type="molecule type" value="Genomic_DNA"/>
</dbReference>
<keyword evidence="2" id="KW-1185">Reference proteome</keyword>
<evidence type="ECO:0000313" key="2">
    <source>
        <dbReference type="Proteomes" id="UP001299970"/>
    </source>
</evidence>
<dbReference type="Pfam" id="PF11228">
    <property type="entry name" value="DUF3027"/>
    <property type="match status" value="1"/>
</dbReference>
<name>A0ABS9TMG0_9PSEU</name>
<gene>
    <name evidence="1" type="ORF">MMF94_28185</name>
</gene>
<accession>A0ABS9TMG0</accession>
<proteinExistence type="predicted"/>
<organism evidence="1 2">
    <name type="scientific">Pseudonocardia alaniniphila</name>
    <dbReference type="NCBI Taxonomy" id="75291"/>
    <lineage>
        <taxon>Bacteria</taxon>
        <taxon>Bacillati</taxon>
        <taxon>Actinomycetota</taxon>
        <taxon>Actinomycetes</taxon>
        <taxon>Pseudonocardiales</taxon>
        <taxon>Pseudonocardiaceae</taxon>
        <taxon>Pseudonocardia</taxon>
    </lineage>
</organism>
<dbReference type="InterPro" id="IPR021391">
    <property type="entry name" value="DUF3027"/>
</dbReference>
<evidence type="ECO:0000313" key="1">
    <source>
        <dbReference type="EMBL" id="MCH6169598.1"/>
    </source>
</evidence>
<dbReference type="Proteomes" id="UP001299970">
    <property type="component" value="Unassembled WGS sequence"/>
</dbReference>
<protein>
    <submittedName>
        <fullName evidence="1">DUF3027 domain-containing protein</fullName>
    </submittedName>
</protein>
<comment type="caution">
    <text evidence="1">The sequence shown here is derived from an EMBL/GenBank/DDBJ whole genome shotgun (WGS) entry which is preliminary data.</text>
</comment>
<sequence>MPSVNAVPTLDPPVRLVAAVEQARSAAIDEAALDVGAAAAPGLVGEHLEAVPEGPGGVTHYFDATYGGYRGWRWSVTLATGGDDSPITVSEVVLLPGSDALVAPAWVPWGQRVQPGDLGVGDLLPAPEGDERLVPGYLASTDPAVEEVVVEVGLGRPKVLSRRGRELAAQRWFEGPHGPASDMARAAPGRCGTCGFFLPIAGSMRGAFGVCGNEYGPADGAVVAVAFGCGAHSDVQVEPVSPVAVAELVYDDGVDLEPVEKG</sequence>
<reference evidence="1 2" key="1">
    <citation type="submission" date="2022-03" db="EMBL/GenBank/DDBJ databases">
        <title>Pseudonocardia alaer sp. nov., a novel actinomycete isolated from reed forest soil.</title>
        <authorList>
            <person name="Wang L."/>
        </authorList>
    </citation>
    <scope>NUCLEOTIDE SEQUENCE [LARGE SCALE GENOMIC DNA]</scope>
    <source>
        <strain evidence="1 2">Y-16303</strain>
    </source>
</reference>